<evidence type="ECO:0000256" key="1">
    <source>
        <dbReference type="SAM" id="MobiDB-lite"/>
    </source>
</evidence>
<accession>A0A256SUQ1</accession>
<sequence length="285" mass="31403">MKKTKTDSIIREYIYLDNLEVNSILAQFEDGIPKVIEEIKQSTESNTEGTTGKMSTKANGGLQAGVKGEVSFGGELGTNNSETNSDMYQEAISTVYHDYAVNIMTDELEEHGLLKLTTKQPEGAFVQLKSNFELIDPVSVSSNLDNDIISFMLSFADGDDGDTISAKEGFSSIAQFGNLLNSLFPDSILIKTNNALSIAEKSNFRMNTAQLKSLVLSKRKITIIGKIESLIIEESLNLDAITNNLETNPALFTSLMPTFSFTILNTLNLIKKDDRLIKPIAIYFE</sequence>
<dbReference type="EMBL" id="NGPL01000017">
    <property type="protein sequence ID" value="OYS70309.1"/>
    <property type="molecule type" value="Genomic_DNA"/>
</dbReference>
<dbReference type="RefSeq" id="WP_094536705.1">
    <property type="nucleotide sequence ID" value="NZ_NGPL01000017.1"/>
</dbReference>
<evidence type="ECO:0000313" key="3">
    <source>
        <dbReference type="Proteomes" id="UP000215747"/>
    </source>
</evidence>
<organism evidence="2 3">
    <name type="scientific">Limosilactobacillus reuteri</name>
    <name type="common">Lactobacillus reuteri</name>
    <dbReference type="NCBI Taxonomy" id="1598"/>
    <lineage>
        <taxon>Bacteria</taxon>
        <taxon>Bacillati</taxon>
        <taxon>Bacillota</taxon>
        <taxon>Bacilli</taxon>
        <taxon>Lactobacillales</taxon>
        <taxon>Lactobacillaceae</taxon>
        <taxon>Limosilactobacillus</taxon>
    </lineage>
</organism>
<comment type="caution">
    <text evidence="2">The sequence shown here is derived from an EMBL/GenBank/DDBJ whole genome shotgun (WGS) entry which is preliminary data.</text>
</comment>
<protein>
    <submittedName>
        <fullName evidence="2">Uncharacterized protein</fullName>
    </submittedName>
</protein>
<dbReference type="AlphaFoldDB" id="A0A256SUQ1"/>
<gene>
    <name evidence="2" type="ORF">CBF96_02500</name>
</gene>
<dbReference type="Proteomes" id="UP000215747">
    <property type="component" value="Unassembled WGS sequence"/>
</dbReference>
<evidence type="ECO:0000313" key="2">
    <source>
        <dbReference type="EMBL" id="OYS70309.1"/>
    </source>
</evidence>
<reference evidence="2 3" key="2">
    <citation type="submission" date="2017-09" db="EMBL/GenBank/DDBJ databases">
        <title>Tripartite evolution among Lactobacillus johnsonii, Lactobacillus taiwanensis, Lactobacillus reuteri and their rodent host.</title>
        <authorList>
            <person name="Wang T."/>
            <person name="Knowles S."/>
            <person name="Cheng C."/>
        </authorList>
    </citation>
    <scope>NUCLEOTIDE SEQUENCE [LARGE SCALE GENOMIC DNA]</scope>
    <source>
        <strain evidence="2 3">114h</strain>
    </source>
</reference>
<feature type="region of interest" description="Disordered" evidence="1">
    <location>
        <begin position="41"/>
        <end position="61"/>
    </location>
</feature>
<proteinExistence type="predicted"/>
<dbReference type="Pfam" id="PF19952">
    <property type="entry name" value="DUF6414"/>
    <property type="match status" value="1"/>
</dbReference>
<dbReference type="InterPro" id="IPR045633">
    <property type="entry name" value="DUF6414"/>
</dbReference>
<reference evidence="3" key="1">
    <citation type="submission" date="2017-05" db="EMBL/GenBank/DDBJ databases">
        <authorList>
            <person name="Lin X.B."/>
            <person name="Stothard P."/>
            <person name="Tasseva G."/>
            <person name="Walter J."/>
        </authorList>
    </citation>
    <scope>NUCLEOTIDE SEQUENCE [LARGE SCALE GENOMIC DNA]</scope>
    <source>
        <strain evidence="3">114h</strain>
    </source>
</reference>
<feature type="compositionally biased region" description="Polar residues" evidence="1">
    <location>
        <begin position="42"/>
        <end position="58"/>
    </location>
</feature>
<name>A0A256SUQ1_LIMRT</name>